<dbReference type="Gene3D" id="1.10.3730.20">
    <property type="match status" value="1"/>
</dbReference>
<keyword evidence="3" id="KW-1003">Cell membrane</keyword>
<feature type="transmembrane region" description="Helical" evidence="8">
    <location>
        <begin position="61"/>
        <end position="83"/>
    </location>
</feature>
<evidence type="ECO:0000256" key="2">
    <source>
        <dbReference type="ARBA" id="ARBA00022448"/>
    </source>
</evidence>
<reference evidence="10" key="1">
    <citation type="journal article" date="2019" name="Int. J. Syst. Evol. Microbiol.">
        <title>The Global Catalogue of Microorganisms (GCM) 10K type strain sequencing project: providing services to taxonomists for standard genome sequencing and annotation.</title>
        <authorList>
            <consortium name="The Broad Institute Genomics Platform"/>
            <consortium name="The Broad Institute Genome Sequencing Center for Infectious Disease"/>
            <person name="Wu L."/>
            <person name="Ma J."/>
        </authorList>
    </citation>
    <scope>NUCLEOTIDE SEQUENCE [LARGE SCALE GENOMIC DNA]</scope>
    <source>
        <strain evidence="10">JCM 18514</strain>
    </source>
</reference>
<name>A0ABP9S8U9_9MICC</name>
<feature type="transmembrane region" description="Helical" evidence="8">
    <location>
        <begin position="89"/>
        <end position="107"/>
    </location>
</feature>
<evidence type="ECO:0000256" key="8">
    <source>
        <dbReference type="SAM" id="Phobius"/>
    </source>
</evidence>
<organism evidence="9 10">
    <name type="scientific">Arthrobacter gyeryongensis</name>
    <dbReference type="NCBI Taxonomy" id="1650592"/>
    <lineage>
        <taxon>Bacteria</taxon>
        <taxon>Bacillati</taxon>
        <taxon>Actinomycetota</taxon>
        <taxon>Actinomycetes</taxon>
        <taxon>Micrococcales</taxon>
        <taxon>Micrococcaceae</taxon>
        <taxon>Arthrobacter</taxon>
    </lineage>
</organism>
<evidence type="ECO:0000256" key="5">
    <source>
        <dbReference type="ARBA" id="ARBA00022989"/>
    </source>
</evidence>
<keyword evidence="5 8" id="KW-1133">Transmembrane helix</keyword>
<dbReference type="EMBL" id="BAABKK010000009">
    <property type="protein sequence ID" value="GAA5191839.1"/>
    <property type="molecule type" value="Genomic_DNA"/>
</dbReference>
<evidence type="ECO:0000256" key="6">
    <source>
        <dbReference type="ARBA" id="ARBA00023136"/>
    </source>
</evidence>
<comment type="similarity">
    <text evidence="7">Belongs to the drug/metabolite transporter (DMT) superfamily. Small multidrug resistance (SMR) (TC 2.A.7.1) family.</text>
</comment>
<keyword evidence="6 8" id="KW-0472">Membrane</keyword>
<evidence type="ECO:0000256" key="4">
    <source>
        <dbReference type="ARBA" id="ARBA00022692"/>
    </source>
</evidence>
<evidence type="ECO:0000256" key="3">
    <source>
        <dbReference type="ARBA" id="ARBA00022475"/>
    </source>
</evidence>
<keyword evidence="10" id="KW-1185">Reference proteome</keyword>
<accession>A0ABP9S8U9</accession>
<sequence>MSAKLAWAILLASAVLEAVWATALGLSDGFSQDLPTVVFAVTATLSMIGLGIAVKRIPLGTAYAVWVGIGAALTVGWAMATGVEPASPLKLLFIAGIVGCAAGLKALPTEKREEVTKPAQR</sequence>
<keyword evidence="4 7" id="KW-0812">Transmembrane</keyword>
<dbReference type="RefSeq" id="WP_345448414.1">
    <property type="nucleotide sequence ID" value="NZ_BAABKK010000009.1"/>
</dbReference>
<evidence type="ECO:0000256" key="7">
    <source>
        <dbReference type="RuleBase" id="RU003942"/>
    </source>
</evidence>
<gene>
    <name evidence="9" type="ORF">GCM10023346_12410</name>
</gene>
<keyword evidence="2" id="KW-0813">Transport</keyword>
<feature type="transmembrane region" description="Helical" evidence="8">
    <location>
        <begin position="37"/>
        <end position="54"/>
    </location>
</feature>
<evidence type="ECO:0000313" key="9">
    <source>
        <dbReference type="EMBL" id="GAA5191839.1"/>
    </source>
</evidence>
<dbReference type="InterPro" id="IPR000390">
    <property type="entry name" value="Small_drug/metabolite_transptr"/>
</dbReference>
<dbReference type="PANTHER" id="PTHR30561:SF0">
    <property type="entry name" value="GUANIDINIUM EXPORTER"/>
    <property type="match status" value="1"/>
</dbReference>
<evidence type="ECO:0000256" key="1">
    <source>
        <dbReference type="ARBA" id="ARBA00004651"/>
    </source>
</evidence>
<dbReference type="Proteomes" id="UP001500200">
    <property type="component" value="Unassembled WGS sequence"/>
</dbReference>
<dbReference type="SUPFAM" id="SSF103481">
    <property type="entry name" value="Multidrug resistance efflux transporter EmrE"/>
    <property type="match status" value="1"/>
</dbReference>
<protein>
    <submittedName>
        <fullName evidence="9">Multidrug efflux SMR transporter</fullName>
    </submittedName>
</protein>
<proteinExistence type="inferred from homology"/>
<dbReference type="InterPro" id="IPR037185">
    <property type="entry name" value="EmrE-like"/>
</dbReference>
<dbReference type="PANTHER" id="PTHR30561">
    <property type="entry name" value="SMR FAMILY PROTON-DEPENDENT DRUG EFFLUX TRANSPORTER SUGE"/>
    <property type="match status" value="1"/>
</dbReference>
<evidence type="ECO:0000313" key="10">
    <source>
        <dbReference type="Proteomes" id="UP001500200"/>
    </source>
</evidence>
<dbReference type="Pfam" id="PF00893">
    <property type="entry name" value="Multi_Drug_Res"/>
    <property type="match status" value="1"/>
</dbReference>
<comment type="caution">
    <text evidence="9">The sequence shown here is derived from an EMBL/GenBank/DDBJ whole genome shotgun (WGS) entry which is preliminary data.</text>
</comment>
<comment type="subcellular location">
    <subcellularLocation>
        <location evidence="1 7">Cell membrane</location>
        <topology evidence="1 7">Multi-pass membrane protein</topology>
    </subcellularLocation>
</comment>
<dbReference type="InterPro" id="IPR045324">
    <property type="entry name" value="Small_multidrug_res"/>
</dbReference>